<comment type="caution">
    <text evidence="2">The sequence shown here is derived from an EMBL/GenBank/DDBJ whole genome shotgun (WGS) entry which is preliminary data.</text>
</comment>
<dbReference type="InterPro" id="IPR008136">
    <property type="entry name" value="CinA_C"/>
</dbReference>
<keyword evidence="3" id="KW-1185">Reference proteome</keyword>
<accession>A0A2G3E1Q3</accession>
<evidence type="ECO:0000313" key="3">
    <source>
        <dbReference type="Proteomes" id="UP000224563"/>
    </source>
</evidence>
<dbReference type="Gene3D" id="3.90.950.20">
    <property type="entry name" value="CinA-like"/>
    <property type="match status" value="1"/>
</dbReference>
<organism evidence="2 3">
    <name type="scientific">Agathobacter ruminis</name>
    <dbReference type="NCBI Taxonomy" id="1712665"/>
    <lineage>
        <taxon>Bacteria</taxon>
        <taxon>Bacillati</taxon>
        <taxon>Bacillota</taxon>
        <taxon>Clostridia</taxon>
        <taxon>Lachnospirales</taxon>
        <taxon>Lachnospiraceae</taxon>
        <taxon>Agathobacter</taxon>
    </lineage>
</organism>
<dbReference type="NCBIfam" id="TIGR00199">
    <property type="entry name" value="PncC_domain"/>
    <property type="match status" value="1"/>
</dbReference>
<dbReference type="AlphaFoldDB" id="A0A2G3E1Q3"/>
<evidence type="ECO:0000313" key="2">
    <source>
        <dbReference type="EMBL" id="PHU37085.1"/>
    </source>
</evidence>
<dbReference type="EMBL" id="PDYG01000082">
    <property type="protein sequence ID" value="PHU37085.1"/>
    <property type="molecule type" value="Genomic_DNA"/>
</dbReference>
<dbReference type="Proteomes" id="UP000224563">
    <property type="component" value="Unassembled WGS sequence"/>
</dbReference>
<evidence type="ECO:0000259" key="1">
    <source>
        <dbReference type="Pfam" id="PF02464"/>
    </source>
</evidence>
<dbReference type="Pfam" id="PF02464">
    <property type="entry name" value="CinA"/>
    <property type="match status" value="1"/>
</dbReference>
<gene>
    <name evidence="2" type="ORF">CSX02_09865</name>
</gene>
<dbReference type="InterPro" id="IPR036653">
    <property type="entry name" value="CinA-like_C"/>
</dbReference>
<feature type="domain" description="CinA C-terminal" evidence="1">
    <location>
        <begin position="15"/>
        <end position="156"/>
    </location>
</feature>
<protein>
    <submittedName>
        <fullName evidence="2">Damage-inducible protein CinA</fullName>
    </submittedName>
</protein>
<reference evidence="2 3" key="1">
    <citation type="submission" date="2017-10" db="EMBL/GenBank/DDBJ databases">
        <title>Resolving the taxonomy of Roseburia spp., Eubacterium rectale and Agathobacter spp. through phylogenomic analysis.</title>
        <authorList>
            <person name="Sheridan P.O."/>
            <person name="Walker A.W."/>
            <person name="Duncan S.H."/>
            <person name="Scott K.P."/>
            <person name="Toole P.W.O."/>
            <person name="Luis P."/>
            <person name="Flint H.J."/>
        </authorList>
    </citation>
    <scope>NUCLEOTIDE SEQUENCE [LARGE SCALE GENOMIC DNA]</scope>
    <source>
        <strain evidence="2 3">JK623</strain>
    </source>
</reference>
<sequence length="172" mass="19033">MGKKCLEQQVREDYQKLTKLLIQENLTISTMESATGGQIASLITDTQGASAIMKGAFVTYSNEAKIMQGVPEEILDTYSVYSTQTALAMAKRCKQVYDADIGIGVTGTMGNIDPNHPDDSQPGTVYYAICVKDREFCTCVKIPPQENRLAYKMAVAKEINNKLTEELIHVRK</sequence>
<proteinExistence type="predicted"/>
<dbReference type="RefSeq" id="WP_099386573.1">
    <property type="nucleotide sequence ID" value="NZ_JANSWH010000067.1"/>
</dbReference>
<name>A0A2G3E1Q3_9FIRM</name>
<dbReference type="SUPFAM" id="SSF142433">
    <property type="entry name" value="CinA-like"/>
    <property type="match status" value="1"/>
</dbReference>
<reference evidence="2 3" key="2">
    <citation type="submission" date="2017-10" db="EMBL/GenBank/DDBJ databases">
        <authorList>
            <person name="Banno H."/>
            <person name="Chua N.-H."/>
        </authorList>
    </citation>
    <scope>NUCLEOTIDE SEQUENCE [LARGE SCALE GENOMIC DNA]</scope>
    <source>
        <strain evidence="2 3">JK623</strain>
    </source>
</reference>